<keyword evidence="3" id="KW-0808">Transferase</keyword>
<keyword evidence="5" id="KW-0418">Kinase</keyword>
<feature type="transmembrane region" description="Helical" evidence="8">
    <location>
        <begin position="6"/>
        <end position="30"/>
    </location>
</feature>
<feature type="transmembrane region" description="Helical" evidence="8">
    <location>
        <begin position="90"/>
        <end position="109"/>
    </location>
</feature>
<dbReference type="EC" id="2.7.13.3" evidence="2"/>
<dbReference type="GO" id="GO:0042802">
    <property type="term" value="F:identical protein binding"/>
    <property type="evidence" value="ECO:0007669"/>
    <property type="project" value="TreeGrafter"/>
</dbReference>
<keyword evidence="6" id="KW-0067">ATP-binding</keyword>
<dbReference type="Pfam" id="PF14689">
    <property type="entry name" value="SPOB_a"/>
    <property type="match status" value="1"/>
</dbReference>
<reference evidence="10" key="1">
    <citation type="submission" date="2020-12" db="EMBL/GenBank/DDBJ databases">
        <authorList>
            <person name="Huq M.A."/>
        </authorList>
    </citation>
    <scope>NUCLEOTIDE SEQUENCE</scope>
    <source>
        <strain evidence="10">MAHUQ-46</strain>
    </source>
</reference>
<sequence>MNYILHSFITLFFLTIPQTFIYLMFSFLFWGIKVERLAAKLLGISAVHALYLLVMAAVLPASVHIVHSLLSLALLFFWMFRTLRIQTRLLTQITFCLILIGSDLALFLIDSSLRGLIWVQEANVWDKLLLHWPLFILIAGICWLLHRRSFYPGKKISALLKNKRHRPIFLFCILFFIQGITLTTYFLSRYFTRYDHITKLLFLIGLFSTVFISMMAIWLIIKTREEAINATRSVYFSDVMQMLTSIRGQRHDFLNHIQVISAMVTMKKYEQLKSYIEEVAIDLQSQNRTSSQAPAAAVAALVQSKLTAAKEQNIRFDYAIPERFHTMHVKSIDLIRILGNLMDNAFDEAMTLPHKERYVRLLLRQHNDEVEIEVHNNGRLLGKEDRLMMFTPGYTTKADHHSGLGLSIVTDLVKRYNGSIDVHSELQNGITIRIVLPDQCPVEAEGQEKVI</sequence>
<dbReference type="PRINTS" id="PR00344">
    <property type="entry name" value="BCTRLSENSOR"/>
</dbReference>
<dbReference type="GO" id="GO:0005524">
    <property type="term" value="F:ATP binding"/>
    <property type="evidence" value="ECO:0007669"/>
    <property type="project" value="UniProtKB-KW"/>
</dbReference>
<feature type="transmembrane region" description="Helical" evidence="8">
    <location>
        <begin position="129"/>
        <end position="146"/>
    </location>
</feature>
<dbReference type="InterPro" id="IPR004358">
    <property type="entry name" value="Sig_transdc_His_kin-like_C"/>
</dbReference>
<keyword evidence="8" id="KW-0472">Membrane</keyword>
<evidence type="ECO:0000256" key="6">
    <source>
        <dbReference type="ARBA" id="ARBA00022840"/>
    </source>
</evidence>
<dbReference type="GO" id="GO:0004673">
    <property type="term" value="F:protein histidine kinase activity"/>
    <property type="evidence" value="ECO:0007669"/>
    <property type="project" value="UniProtKB-EC"/>
</dbReference>
<feature type="transmembrane region" description="Helical" evidence="8">
    <location>
        <begin position="37"/>
        <end position="59"/>
    </location>
</feature>
<dbReference type="Proteomes" id="UP000640274">
    <property type="component" value="Unassembled WGS sequence"/>
</dbReference>
<evidence type="ECO:0000256" key="4">
    <source>
        <dbReference type="ARBA" id="ARBA00022741"/>
    </source>
</evidence>
<name>A0A934MVF0_9BACL</name>
<comment type="caution">
    <text evidence="10">The sequence shown here is derived from an EMBL/GenBank/DDBJ whole genome shotgun (WGS) entry which is preliminary data.</text>
</comment>
<dbReference type="PANTHER" id="PTHR40448">
    <property type="entry name" value="TWO-COMPONENT SENSOR HISTIDINE KINASE"/>
    <property type="match status" value="1"/>
</dbReference>
<organism evidence="10 11">
    <name type="scientific">Paenibacillus roseus</name>
    <dbReference type="NCBI Taxonomy" id="2798579"/>
    <lineage>
        <taxon>Bacteria</taxon>
        <taxon>Bacillati</taxon>
        <taxon>Bacillota</taxon>
        <taxon>Bacilli</taxon>
        <taxon>Bacillales</taxon>
        <taxon>Paenibacillaceae</taxon>
        <taxon>Paenibacillus</taxon>
    </lineage>
</organism>
<evidence type="ECO:0000256" key="2">
    <source>
        <dbReference type="ARBA" id="ARBA00012438"/>
    </source>
</evidence>
<dbReference type="Gene3D" id="1.10.287.130">
    <property type="match status" value="1"/>
</dbReference>
<evidence type="ECO:0000256" key="7">
    <source>
        <dbReference type="ARBA" id="ARBA00023012"/>
    </source>
</evidence>
<evidence type="ECO:0000313" key="10">
    <source>
        <dbReference type="EMBL" id="MBJ6362052.1"/>
    </source>
</evidence>
<keyword evidence="4" id="KW-0547">Nucleotide-binding</keyword>
<keyword evidence="11" id="KW-1185">Reference proteome</keyword>
<dbReference type="SUPFAM" id="SSF55874">
    <property type="entry name" value="ATPase domain of HSP90 chaperone/DNA topoisomerase II/histidine kinase"/>
    <property type="match status" value="1"/>
</dbReference>
<evidence type="ECO:0000256" key="5">
    <source>
        <dbReference type="ARBA" id="ARBA00022777"/>
    </source>
</evidence>
<dbReference type="InterPro" id="IPR005467">
    <property type="entry name" value="His_kinase_dom"/>
</dbReference>
<dbReference type="InterPro" id="IPR036890">
    <property type="entry name" value="HATPase_C_sf"/>
</dbReference>
<keyword evidence="8" id="KW-1133">Transmembrane helix</keyword>
<evidence type="ECO:0000256" key="8">
    <source>
        <dbReference type="SAM" id="Phobius"/>
    </source>
</evidence>
<accession>A0A934MVF0</accession>
<feature type="transmembrane region" description="Helical" evidence="8">
    <location>
        <begin position="200"/>
        <end position="221"/>
    </location>
</feature>
<dbReference type="SMART" id="SM00387">
    <property type="entry name" value="HATPase_c"/>
    <property type="match status" value="1"/>
</dbReference>
<protein>
    <recommendedName>
        <fullName evidence="2">histidine kinase</fullName>
        <ecNumber evidence="2">2.7.13.3</ecNumber>
    </recommendedName>
</protein>
<evidence type="ECO:0000259" key="9">
    <source>
        <dbReference type="PROSITE" id="PS50109"/>
    </source>
</evidence>
<comment type="catalytic activity">
    <reaction evidence="1">
        <text>ATP + protein L-histidine = ADP + protein N-phospho-L-histidine.</text>
        <dbReference type="EC" id="2.7.13.3"/>
    </reaction>
</comment>
<dbReference type="PANTHER" id="PTHR40448:SF1">
    <property type="entry name" value="TWO-COMPONENT SENSOR HISTIDINE KINASE"/>
    <property type="match status" value="1"/>
</dbReference>
<dbReference type="InterPro" id="IPR003594">
    <property type="entry name" value="HATPase_dom"/>
</dbReference>
<dbReference type="GO" id="GO:0000160">
    <property type="term" value="P:phosphorelay signal transduction system"/>
    <property type="evidence" value="ECO:0007669"/>
    <property type="project" value="UniProtKB-KW"/>
</dbReference>
<dbReference type="InterPro" id="IPR039506">
    <property type="entry name" value="SPOB_a"/>
</dbReference>
<dbReference type="PROSITE" id="PS50109">
    <property type="entry name" value="HIS_KIN"/>
    <property type="match status" value="1"/>
</dbReference>
<feature type="transmembrane region" description="Helical" evidence="8">
    <location>
        <begin position="167"/>
        <end position="188"/>
    </location>
</feature>
<dbReference type="EMBL" id="JAELUP010000065">
    <property type="protein sequence ID" value="MBJ6362052.1"/>
    <property type="molecule type" value="Genomic_DNA"/>
</dbReference>
<dbReference type="Gene3D" id="3.30.565.10">
    <property type="entry name" value="Histidine kinase-like ATPase, C-terminal domain"/>
    <property type="match status" value="1"/>
</dbReference>
<keyword evidence="8" id="KW-0812">Transmembrane</keyword>
<proteinExistence type="predicted"/>
<feature type="transmembrane region" description="Helical" evidence="8">
    <location>
        <begin position="65"/>
        <end position="83"/>
    </location>
</feature>
<dbReference type="RefSeq" id="WP_199019598.1">
    <property type="nucleotide sequence ID" value="NZ_JAELUP010000065.1"/>
</dbReference>
<gene>
    <name evidence="10" type="ORF">JFN88_12325</name>
</gene>
<evidence type="ECO:0000256" key="3">
    <source>
        <dbReference type="ARBA" id="ARBA00022679"/>
    </source>
</evidence>
<dbReference type="AlphaFoldDB" id="A0A934MVF0"/>
<keyword evidence="7" id="KW-0902">Two-component regulatory system</keyword>
<dbReference type="Pfam" id="PF02518">
    <property type="entry name" value="HATPase_c"/>
    <property type="match status" value="1"/>
</dbReference>
<feature type="domain" description="Histidine kinase" evidence="9">
    <location>
        <begin position="234"/>
        <end position="440"/>
    </location>
</feature>
<evidence type="ECO:0000313" key="11">
    <source>
        <dbReference type="Proteomes" id="UP000640274"/>
    </source>
</evidence>
<evidence type="ECO:0000256" key="1">
    <source>
        <dbReference type="ARBA" id="ARBA00000085"/>
    </source>
</evidence>